<reference evidence="1 2" key="1">
    <citation type="submission" date="2021-06" db="EMBL/GenBank/DDBJ databases">
        <title>Caerostris extrusa draft genome.</title>
        <authorList>
            <person name="Kono N."/>
            <person name="Arakawa K."/>
        </authorList>
    </citation>
    <scope>NUCLEOTIDE SEQUENCE [LARGE SCALE GENOMIC DNA]</scope>
</reference>
<accession>A0AAV4SQ73</accession>
<dbReference type="EMBL" id="BPLR01010062">
    <property type="protein sequence ID" value="GIY36563.1"/>
    <property type="molecule type" value="Genomic_DNA"/>
</dbReference>
<dbReference type="AlphaFoldDB" id="A0AAV4SQ73"/>
<sequence>MDETLGLLKISPSAMSRAIINSTFCKGNLYLAKSGGIFSFFFSLFQIVPIPPPPTLSLGPRPKNPFHEWLRGNCAKNEGQKRCTERVAFGE</sequence>
<comment type="caution">
    <text evidence="1">The sequence shown here is derived from an EMBL/GenBank/DDBJ whole genome shotgun (WGS) entry which is preliminary data.</text>
</comment>
<keyword evidence="2" id="KW-1185">Reference proteome</keyword>
<gene>
    <name evidence="1" type="ORF">CEXT_110541</name>
</gene>
<name>A0AAV4SQ73_CAEEX</name>
<organism evidence="1 2">
    <name type="scientific">Caerostris extrusa</name>
    <name type="common">Bark spider</name>
    <name type="synonym">Caerostris bankana</name>
    <dbReference type="NCBI Taxonomy" id="172846"/>
    <lineage>
        <taxon>Eukaryota</taxon>
        <taxon>Metazoa</taxon>
        <taxon>Ecdysozoa</taxon>
        <taxon>Arthropoda</taxon>
        <taxon>Chelicerata</taxon>
        <taxon>Arachnida</taxon>
        <taxon>Araneae</taxon>
        <taxon>Araneomorphae</taxon>
        <taxon>Entelegynae</taxon>
        <taxon>Araneoidea</taxon>
        <taxon>Araneidae</taxon>
        <taxon>Caerostris</taxon>
    </lineage>
</organism>
<proteinExistence type="predicted"/>
<evidence type="ECO:0000313" key="2">
    <source>
        <dbReference type="Proteomes" id="UP001054945"/>
    </source>
</evidence>
<protein>
    <submittedName>
        <fullName evidence="1">Uncharacterized protein</fullName>
    </submittedName>
</protein>
<dbReference type="Proteomes" id="UP001054945">
    <property type="component" value="Unassembled WGS sequence"/>
</dbReference>
<evidence type="ECO:0000313" key="1">
    <source>
        <dbReference type="EMBL" id="GIY36563.1"/>
    </source>
</evidence>